<sequence>MALVVLDAANVATVSPGNLQAERLRAALECFARMDVRAVAFAPRYWLDGNQLFRDDAGKAIIQALVNENKLVLTPPQAHDDFYVIDYATKHNGFVVTNDMFRDHIMNKRRFNGEVLTTAWVKSHCIDFTFVLDEFLPNSQMMDMVLRKNVAAPPVAPTTSTTLTTTLLPETKSNDLNTVDHSHDMVIEDMAPERSNTLRKVDMSEAVYIQVPMEIVVVLHANDDAGLKYFMVLDAYTDAGMLRQL</sequence>
<protein>
    <recommendedName>
        <fullName evidence="1">RNase NYN domain-containing protein</fullName>
    </recommendedName>
</protein>
<reference evidence="2 3" key="1">
    <citation type="journal article" date="2014" name="Genome Biol. Evol.">
        <title>The secreted proteins of Achlya hypogyna and Thraustotheca clavata identify the ancestral oomycete secretome and reveal gene acquisitions by horizontal gene transfer.</title>
        <authorList>
            <person name="Misner I."/>
            <person name="Blouin N."/>
            <person name="Leonard G."/>
            <person name="Richards T.A."/>
            <person name="Lane C.E."/>
        </authorList>
    </citation>
    <scope>NUCLEOTIDE SEQUENCE [LARGE SCALE GENOMIC DNA]</scope>
    <source>
        <strain evidence="2 3">ATCC 48635</strain>
    </source>
</reference>
<proteinExistence type="predicted"/>
<comment type="caution">
    <text evidence="2">The sequence shown here is derived from an EMBL/GenBank/DDBJ whole genome shotgun (WGS) entry which is preliminary data.</text>
</comment>
<organism evidence="2 3">
    <name type="scientific">Achlya hypogyna</name>
    <name type="common">Oomycete</name>
    <name type="synonym">Protoachlya hypogyna</name>
    <dbReference type="NCBI Taxonomy" id="1202772"/>
    <lineage>
        <taxon>Eukaryota</taxon>
        <taxon>Sar</taxon>
        <taxon>Stramenopiles</taxon>
        <taxon>Oomycota</taxon>
        <taxon>Saprolegniomycetes</taxon>
        <taxon>Saprolegniales</taxon>
        <taxon>Achlyaceae</taxon>
        <taxon>Achlya</taxon>
    </lineage>
</organism>
<dbReference type="Proteomes" id="UP000243579">
    <property type="component" value="Unassembled WGS sequence"/>
</dbReference>
<dbReference type="InterPro" id="IPR021869">
    <property type="entry name" value="RNase_Zc3h12_NYN"/>
</dbReference>
<dbReference type="EMBL" id="JNBR01000073">
    <property type="protein sequence ID" value="OQR99211.1"/>
    <property type="molecule type" value="Genomic_DNA"/>
</dbReference>
<gene>
    <name evidence="2" type="ORF">ACHHYP_07224</name>
</gene>
<dbReference type="AlphaFoldDB" id="A0A1V9ZMN2"/>
<feature type="domain" description="RNase NYN" evidence="1">
    <location>
        <begin position="3"/>
        <end position="141"/>
    </location>
</feature>
<evidence type="ECO:0000313" key="2">
    <source>
        <dbReference type="EMBL" id="OQR99211.1"/>
    </source>
</evidence>
<keyword evidence="3" id="KW-1185">Reference proteome</keyword>
<evidence type="ECO:0000259" key="1">
    <source>
        <dbReference type="Pfam" id="PF11977"/>
    </source>
</evidence>
<dbReference type="Pfam" id="PF11977">
    <property type="entry name" value="RNase_Zc3h12a"/>
    <property type="match status" value="1"/>
</dbReference>
<dbReference type="OrthoDB" id="392925at2759"/>
<evidence type="ECO:0000313" key="3">
    <source>
        <dbReference type="Proteomes" id="UP000243579"/>
    </source>
</evidence>
<dbReference type="Gene3D" id="3.40.50.11980">
    <property type="match status" value="1"/>
</dbReference>
<accession>A0A1V9ZMN2</accession>
<name>A0A1V9ZMN2_ACHHY</name>